<evidence type="ECO:0000259" key="6">
    <source>
        <dbReference type="PROSITE" id="PS51720"/>
    </source>
</evidence>
<evidence type="ECO:0000313" key="7">
    <source>
        <dbReference type="Proteomes" id="UP000515156"/>
    </source>
</evidence>
<dbReference type="InterPro" id="IPR006703">
    <property type="entry name" value="G_AIG1"/>
</dbReference>
<feature type="domain" description="AIG1-type G" evidence="6">
    <location>
        <begin position="253"/>
        <end position="458"/>
    </location>
</feature>
<dbReference type="CDD" id="cd01852">
    <property type="entry name" value="AIG1"/>
    <property type="match status" value="1"/>
</dbReference>
<feature type="compositionally biased region" description="Basic and acidic residues" evidence="5">
    <location>
        <begin position="112"/>
        <end position="134"/>
    </location>
</feature>
<keyword evidence="4" id="KW-0175">Coiled coil</keyword>
<evidence type="ECO:0000313" key="8">
    <source>
        <dbReference type="RefSeq" id="XP_030051536.1"/>
    </source>
</evidence>
<reference evidence="8" key="1">
    <citation type="submission" date="2025-08" db="UniProtKB">
        <authorList>
            <consortium name="RefSeq"/>
        </authorList>
    </citation>
    <scope>IDENTIFICATION</scope>
</reference>
<gene>
    <name evidence="8" type="primary">LOC115465268</name>
</gene>
<dbReference type="PROSITE" id="PS51720">
    <property type="entry name" value="G_AIG1"/>
    <property type="match status" value="1"/>
</dbReference>
<evidence type="ECO:0000256" key="4">
    <source>
        <dbReference type="SAM" id="Coils"/>
    </source>
</evidence>
<dbReference type="PANTHER" id="PTHR10903:SF184">
    <property type="entry name" value="GTP-BINDING PROTEIN A"/>
    <property type="match status" value="1"/>
</dbReference>
<evidence type="ECO:0000256" key="3">
    <source>
        <dbReference type="ARBA" id="ARBA00023134"/>
    </source>
</evidence>
<feature type="coiled-coil region" evidence="4">
    <location>
        <begin position="458"/>
        <end position="557"/>
    </location>
</feature>
<dbReference type="InterPro" id="IPR045058">
    <property type="entry name" value="GIMA/IAN/Toc"/>
</dbReference>
<keyword evidence="7" id="KW-1185">Reference proteome</keyword>
<feature type="region of interest" description="Disordered" evidence="5">
    <location>
        <begin position="112"/>
        <end position="227"/>
    </location>
</feature>
<dbReference type="PANTHER" id="PTHR10903">
    <property type="entry name" value="GTPASE, IMAP FAMILY MEMBER-RELATED"/>
    <property type="match status" value="1"/>
</dbReference>
<feature type="region of interest" description="Disordered" evidence="5">
    <location>
        <begin position="1"/>
        <end position="86"/>
    </location>
</feature>
<accession>A0A6P7XE96</accession>
<dbReference type="AlphaFoldDB" id="A0A6P7XE96"/>
<dbReference type="Proteomes" id="UP000515156">
    <property type="component" value="Chromosome 1"/>
</dbReference>
<comment type="similarity">
    <text evidence="1">Belongs to the TRAFAC class TrmE-Era-EngA-EngB-Septin-like GTPase superfamily. AIG1/Toc34/Toc159-like paraseptin GTPase family. IAN subfamily.</text>
</comment>
<dbReference type="OrthoDB" id="8954335at2759"/>
<evidence type="ECO:0000256" key="2">
    <source>
        <dbReference type="ARBA" id="ARBA00022741"/>
    </source>
</evidence>
<keyword evidence="3" id="KW-0342">GTP-binding</keyword>
<dbReference type="GeneID" id="115465268"/>
<organism evidence="7 8">
    <name type="scientific">Microcaecilia unicolor</name>
    <dbReference type="NCBI Taxonomy" id="1415580"/>
    <lineage>
        <taxon>Eukaryota</taxon>
        <taxon>Metazoa</taxon>
        <taxon>Chordata</taxon>
        <taxon>Craniata</taxon>
        <taxon>Vertebrata</taxon>
        <taxon>Euteleostomi</taxon>
        <taxon>Amphibia</taxon>
        <taxon>Gymnophiona</taxon>
        <taxon>Siphonopidae</taxon>
        <taxon>Microcaecilia</taxon>
    </lineage>
</organism>
<dbReference type="InterPro" id="IPR027417">
    <property type="entry name" value="P-loop_NTPase"/>
</dbReference>
<keyword evidence="2" id="KW-0547">Nucleotide-binding</keyword>
<dbReference type="FunFam" id="3.40.50.300:FF:000366">
    <property type="entry name" value="GTPase, IMAP family member 2"/>
    <property type="match status" value="1"/>
</dbReference>
<protein>
    <submittedName>
        <fullName evidence="8">Uncharacterized protein LOC115465268 isoform X2</fullName>
    </submittedName>
</protein>
<dbReference type="Gene3D" id="3.40.50.300">
    <property type="entry name" value="P-loop containing nucleotide triphosphate hydrolases"/>
    <property type="match status" value="1"/>
</dbReference>
<name>A0A6P7XE96_9AMPH</name>
<feature type="compositionally biased region" description="Gly residues" evidence="5">
    <location>
        <begin position="203"/>
        <end position="214"/>
    </location>
</feature>
<feature type="compositionally biased region" description="Polar residues" evidence="5">
    <location>
        <begin position="15"/>
        <end position="24"/>
    </location>
</feature>
<dbReference type="Pfam" id="PF04548">
    <property type="entry name" value="AIG1"/>
    <property type="match status" value="1"/>
</dbReference>
<dbReference type="RefSeq" id="XP_030051536.1">
    <property type="nucleotide sequence ID" value="XM_030195676.1"/>
</dbReference>
<dbReference type="SUPFAM" id="SSF52540">
    <property type="entry name" value="P-loop containing nucleoside triphosphate hydrolases"/>
    <property type="match status" value="1"/>
</dbReference>
<evidence type="ECO:0000256" key="1">
    <source>
        <dbReference type="ARBA" id="ARBA00008535"/>
    </source>
</evidence>
<proteinExistence type="inferred from homology"/>
<feature type="compositionally biased region" description="Polar residues" evidence="5">
    <location>
        <begin position="181"/>
        <end position="197"/>
    </location>
</feature>
<evidence type="ECO:0000256" key="5">
    <source>
        <dbReference type="SAM" id="MobiDB-lite"/>
    </source>
</evidence>
<sequence>MKKSVHKIGKDSRLTQKAQQQNSPWEHAQGRRRLGSCSEEDESPLGEQLAYKDQGQKVSCKHIQHSEPTSNPWEHNRHSGLSGGKSRWEYNWHSGRNKDEGPWEHNRCLGPNEDKSPWERNWRSGPRRSEDAWKHNQYLGPSGCKDPWERNQYLGPSNRDWPGQANSDRLRRTSSYRSRVHQQSASQPASLVSQQSFGDLPVGKGGKSHTGGGIRHQTPKGPMEPFRVRLLPGQPRTQRRSQVSISDDRYSGKSKLRMILVGKTGTGKSSSGNTILGEGKFVSSLSDHSVTNQCSKQEVKRNGKDIVVVDTPGFFDTVLSPEALRKEIGRCITITSPGPHAIILVLRLGRYTEEERKTVEMLFDIFGKQVIKYMIVLFTHRDYLDHEKSTIENYVTNLKDENLRKLIEMCGNRYHAFNNRASEEDKEKQVSKLIAMIDTMVEENSGTCYTNKTYFQTEEMLKEKVAELLEKYKVELEKEKAKMQKQFQKTIRRIEEEYGAKVEELKKELERQRQEKAANEYQQRQTEEIKQILQALLQQKEESKKQKEKMYQEDQARKEKEYEAKRPQVWKDAERDIADIFWQVLKSYSPEIVNYLYPIIKKWLIW</sequence>
<dbReference type="GO" id="GO:0005525">
    <property type="term" value="F:GTP binding"/>
    <property type="evidence" value="ECO:0007669"/>
    <property type="project" value="UniProtKB-KW"/>
</dbReference>